<dbReference type="Proteomes" id="UP000015455">
    <property type="component" value="Unassembled WGS sequence"/>
</dbReference>
<sequence length="56" mass="6010">IPADIRQRLLSNVWCGQCRHETTITNFSGAIKGGDLLLVGKCAECHGDVARVIEGS</sequence>
<evidence type="ECO:0000313" key="2">
    <source>
        <dbReference type="Proteomes" id="UP000015455"/>
    </source>
</evidence>
<dbReference type="AlphaFoldDB" id="S9ZTI8"/>
<proteinExistence type="predicted"/>
<reference evidence="1 2" key="1">
    <citation type="submission" date="2013-06" db="EMBL/GenBank/DDBJ databases">
        <title>Draft genome sequence of Thauera terpenica.</title>
        <authorList>
            <person name="Liu B."/>
            <person name="Frostegard A.H."/>
            <person name="Shapleigh J.P."/>
        </authorList>
    </citation>
    <scope>NUCLEOTIDE SEQUENCE [LARGE SCALE GENOMIC DNA]</scope>
    <source>
        <strain evidence="1 2">58Eu</strain>
    </source>
</reference>
<keyword evidence="2" id="KW-1185">Reference proteome</keyword>
<gene>
    <name evidence="1" type="ORF">M622_19655</name>
</gene>
<evidence type="ECO:0000313" key="1">
    <source>
        <dbReference type="EMBL" id="EPZ16847.1"/>
    </source>
</evidence>
<name>S9ZTI8_9RHOO</name>
<accession>S9ZTI8</accession>
<protein>
    <submittedName>
        <fullName evidence="1">Uncharacterized protein</fullName>
    </submittedName>
</protein>
<feature type="non-terminal residue" evidence="1">
    <location>
        <position position="1"/>
    </location>
</feature>
<organism evidence="1 2">
    <name type="scientific">Thauera terpenica 58Eu</name>
    <dbReference type="NCBI Taxonomy" id="1348657"/>
    <lineage>
        <taxon>Bacteria</taxon>
        <taxon>Pseudomonadati</taxon>
        <taxon>Pseudomonadota</taxon>
        <taxon>Betaproteobacteria</taxon>
        <taxon>Rhodocyclales</taxon>
        <taxon>Zoogloeaceae</taxon>
        <taxon>Thauera</taxon>
    </lineage>
</organism>
<dbReference type="EMBL" id="ATJV01000032">
    <property type="protein sequence ID" value="EPZ16847.1"/>
    <property type="molecule type" value="Genomic_DNA"/>
</dbReference>
<comment type="caution">
    <text evidence="1">The sequence shown here is derived from an EMBL/GenBank/DDBJ whole genome shotgun (WGS) entry which is preliminary data.</text>
</comment>